<keyword evidence="3" id="KW-0010">Activator</keyword>
<dbReference type="EMBL" id="QSRJ01000009">
    <property type="protein sequence ID" value="RGL09540.1"/>
    <property type="molecule type" value="Genomic_DNA"/>
</dbReference>
<sequence length="302" mass="34078">MIGNFEDYDAARHNGSNVDGGGELHGGGYTPAQLARISGVSVRTLHHYDQIGLLVPARRENGYRVYRPADVERLQQILIFRGLGIELANIATLLDVDGRDQASAMREHLSALHRRRHELDQLILTVENTIDRLEGHRDMKNQNKLGKQQSDRQKFEALKQQAVDENERVYGQEVRAKYGDKTVNAANEKLLQMDQQEWDDVNELGEEILKQLSRAMEQGDPADDAAQCLAQMHATWLRAFWPDGIYCAQAHRNMADMYIADERFTAYYDGPCGEGATRFLHDAIYAATDGTSQPQALPNREA</sequence>
<dbReference type="PANTHER" id="PTHR30204">
    <property type="entry name" value="REDOX-CYCLING DRUG-SENSING TRANSCRIPTIONAL ACTIVATOR SOXR"/>
    <property type="match status" value="1"/>
</dbReference>
<dbReference type="PANTHER" id="PTHR30204:SF90">
    <property type="entry name" value="HTH-TYPE TRANSCRIPTIONAL ACTIVATOR MTA"/>
    <property type="match status" value="1"/>
</dbReference>
<dbReference type="RefSeq" id="WP_117679944.1">
    <property type="nucleotide sequence ID" value="NZ_CALJOO010000117.1"/>
</dbReference>
<keyword evidence="1" id="KW-0805">Transcription regulation</keyword>
<keyword evidence="2" id="KW-0238">DNA-binding</keyword>
<evidence type="ECO:0000256" key="4">
    <source>
        <dbReference type="ARBA" id="ARBA00023163"/>
    </source>
</evidence>
<evidence type="ECO:0000313" key="6">
    <source>
        <dbReference type="EMBL" id="RGL09540.1"/>
    </source>
</evidence>
<dbReference type="InterPro" id="IPR047057">
    <property type="entry name" value="MerR_fam"/>
</dbReference>
<accession>A0A3E4QQT1</accession>
<feature type="domain" description="HTH merR-type" evidence="5">
    <location>
        <begin position="28"/>
        <end position="96"/>
    </location>
</feature>
<dbReference type="SUPFAM" id="SSF46955">
    <property type="entry name" value="Putative DNA-binding domain"/>
    <property type="match status" value="1"/>
</dbReference>
<evidence type="ECO:0000256" key="3">
    <source>
        <dbReference type="ARBA" id="ARBA00023159"/>
    </source>
</evidence>
<dbReference type="PRINTS" id="PR00040">
    <property type="entry name" value="HTHMERR"/>
</dbReference>
<dbReference type="CDD" id="cd01106">
    <property type="entry name" value="HTH_TipAL-Mta"/>
    <property type="match status" value="1"/>
</dbReference>
<dbReference type="GO" id="GO:0003700">
    <property type="term" value="F:DNA-binding transcription factor activity"/>
    <property type="evidence" value="ECO:0007669"/>
    <property type="project" value="InterPro"/>
</dbReference>
<dbReference type="PROSITE" id="PS50937">
    <property type="entry name" value="HTH_MERR_2"/>
    <property type="match status" value="1"/>
</dbReference>
<dbReference type="SUPFAM" id="SSF89082">
    <property type="entry name" value="Antibiotic binding domain of TipA-like multidrug resistance regulators"/>
    <property type="match status" value="1"/>
</dbReference>
<proteinExistence type="predicted"/>
<dbReference type="AlphaFoldDB" id="A0A3E4QQT1"/>
<dbReference type="GO" id="GO:0003677">
    <property type="term" value="F:DNA binding"/>
    <property type="evidence" value="ECO:0007669"/>
    <property type="project" value="UniProtKB-KW"/>
</dbReference>
<dbReference type="Pfam" id="PF13411">
    <property type="entry name" value="MerR_1"/>
    <property type="match status" value="1"/>
</dbReference>
<dbReference type="Gene3D" id="1.10.1660.10">
    <property type="match status" value="1"/>
</dbReference>
<organism evidence="6 7">
    <name type="scientific">Collinsella tanakaei</name>
    <dbReference type="NCBI Taxonomy" id="626935"/>
    <lineage>
        <taxon>Bacteria</taxon>
        <taxon>Bacillati</taxon>
        <taxon>Actinomycetota</taxon>
        <taxon>Coriobacteriia</taxon>
        <taxon>Coriobacteriales</taxon>
        <taxon>Coriobacteriaceae</taxon>
        <taxon>Collinsella</taxon>
    </lineage>
</organism>
<evidence type="ECO:0000256" key="2">
    <source>
        <dbReference type="ARBA" id="ARBA00023125"/>
    </source>
</evidence>
<comment type="caution">
    <text evidence="6">The sequence shown here is derived from an EMBL/GenBank/DDBJ whole genome shotgun (WGS) entry which is preliminary data.</text>
</comment>
<keyword evidence="4" id="KW-0804">Transcription</keyword>
<dbReference type="Gene3D" id="1.10.490.50">
    <property type="entry name" value="Antibiotic binding domain of TipA-like multidrug resistance regulators"/>
    <property type="match status" value="1"/>
</dbReference>
<evidence type="ECO:0000256" key="1">
    <source>
        <dbReference type="ARBA" id="ARBA00023015"/>
    </source>
</evidence>
<dbReference type="InterPro" id="IPR009061">
    <property type="entry name" value="DNA-bd_dom_put_sf"/>
</dbReference>
<dbReference type="Proteomes" id="UP000260943">
    <property type="component" value="Unassembled WGS sequence"/>
</dbReference>
<name>A0A3E4QQT1_9ACTN</name>
<dbReference type="InterPro" id="IPR036244">
    <property type="entry name" value="TipA-like_antibiotic-bd"/>
</dbReference>
<dbReference type="SMART" id="SM00422">
    <property type="entry name" value="HTH_MERR"/>
    <property type="match status" value="1"/>
</dbReference>
<evidence type="ECO:0000313" key="7">
    <source>
        <dbReference type="Proteomes" id="UP000260943"/>
    </source>
</evidence>
<reference evidence="6 7" key="1">
    <citation type="submission" date="2018-08" db="EMBL/GenBank/DDBJ databases">
        <title>A genome reference for cultivated species of the human gut microbiota.</title>
        <authorList>
            <person name="Zou Y."/>
            <person name="Xue W."/>
            <person name="Luo G."/>
        </authorList>
    </citation>
    <scope>NUCLEOTIDE SEQUENCE [LARGE SCALE GENOMIC DNA]</scope>
    <source>
        <strain evidence="6 7">TF08-14</strain>
    </source>
</reference>
<dbReference type="Pfam" id="PF07739">
    <property type="entry name" value="TipAS"/>
    <property type="match status" value="1"/>
</dbReference>
<gene>
    <name evidence="6" type="ORF">DXC81_08040</name>
</gene>
<dbReference type="InterPro" id="IPR000551">
    <property type="entry name" value="MerR-type_HTH_dom"/>
</dbReference>
<evidence type="ECO:0000259" key="5">
    <source>
        <dbReference type="PROSITE" id="PS50937"/>
    </source>
</evidence>
<dbReference type="InterPro" id="IPR012925">
    <property type="entry name" value="TipAS_dom"/>
</dbReference>
<protein>
    <submittedName>
        <fullName evidence="6">MerR family transcriptional regulator</fullName>
    </submittedName>
</protein>
<dbReference type="PROSITE" id="PS00552">
    <property type="entry name" value="HTH_MERR_1"/>
    <property type="match status" value="1"/>
</dbReference>